<accession>A0A0F9V7C6</accession>
<evidence type="ECO:0000313" key="1">
    <source>
        <dbReference type="EMBL" id="KKN69416.1"/>
    </source>
</evidence>
<proteinExistence type="predicted"/>
<gene>
    <name evidence="1" type="ORF">LCGC14_0441430</name>
</gene>
<sequence length="74" mass="8067">MEQIGKWVTRPHRWILVACIYMFVKAGLACLEADVSEEAITVFKVSRDGMMAAALIIGGLTKAPEMLKAATGKK</sequence>
<organism evidence="1">
    <name type="scientific">marine sediment metagenome</name>
    <dbReference type="NCBI Taxonomy" id="412755"/>
    <lineage>
        <taxon>unclassified sequences</taxon>
        <taxon>metagenomes</taxon>
        <taxon>ecological metagenomes</taxon>
    </lineage>
</organism>
<comment type="caution">
    <text evidence="1">The sequence shown here is derived from an EMBL/GenBank/DDBJ whole genome shotgun (WGS) entry which is preliminary data.</text>
</comment>
<dbReference type="AlphaFoldDB" id="A0A0F9V7C6"/>
<dbReference type="EMBL" id="LAZR01000427">
    <property type="protein sequence ID" value="KKN69416.1"/>
    <property type="molecule type" value="Genomic_DNA"/>
</dbReference>
<reference evidence="1" key="1">
    <citation type="journal article" date="2015" name="Nature">
        <title>Complex archaea that bridge the gap between prokaryotes and eukaryotes.</title>
        <authorList>
            <person name="Spang A."/>
            <person name="Saw J.H."/>
            <person name="Jorgensen S.L."/>
            <person name="Zaremba-Niedzwiedzka K."/>
            <person name="Martijn J."/>
            <person name="Lind A.E."/>
            <person name="van Eijk R."/>
            <person name="Schleper C."/>
            <person name="Guy L."/>
            <person name="Ettema T.J."/>
        </authorList>
    </citation>
    <scope>NUCLEOTIDE SEQUENCE</scope>
</reference>
<protein>
    <submittedName>
        <fullName evidence="1">Uncharacterized protein</fullName>
    </submittedName>
</protein>
<name>A0A0F9V7C6_9ZZZZ</name>